<feature type="compositionally biased region" description="Low complexity" evidence="1">
    <location>
        <begin position="88"/>
        <end position="106"/>
    </location>
</feature>
<keyword evidence="2" id="KW-0732">Signal</keyword>
<feature type="signal peptide" evidence="2">
    <location>
        <begin position="1"/>
        <end position="21"/>
    </location>
</feature>
<proteinExistence type="predicted"/>
<protein>
    <submittedName>
        <fullName evidence="3">Uncharacterized protein</fullName>
    </submittedName>
</protein>
<evidence type="ECO:0000256" key="1">
    <source>
        <dbReference type="SAM" id="MobiDB-lite"/>
    </source>
</evidence>
<name>A0A7S0F6L6_9STRA</name>
<reference evidence="3" key="1">
    <citation type="submission" date="2021-01" db="EMBL/GenBank/DDBJ databases">
        <authorList>
            <person name="Corre E."/>
            <person name="Pelletier E."/>
            <person name="Niang G."/>
            <person name="Scheremetjew M."/>
            <person name="Finn R."/>
            <person name="Kale V."/>
            <person name="Holt S."/>
            <person name="Cochrane G."/>
            <person name="Meng A."/>
            <person name="Brown T."/>
            <person name="Cohen L."/>
        </authorList>
    </citation>
    <scope>NUCLEOTIDE SEQUENCE</scope>
    <source>
        <strain evidence="3">CCMP3328</strain>
    </source>
</reference>
<organism evidence="3">
    <name type="scientific">Craspedostauros australis</name>
    <dbReference type="NCBI Taxonomy" id="1486917"/>
    <lineage>
        <taxon>Eukaryota</taxon>
        <taxon>Sar</taxon>
        <taxon>Stramenopiles</taxon>
        <taxon>Ochrophyta</taxon>
        <taxon>Bacillariophyta</taxon>
        <taxon>Bacillariophyceae</taxon>
        <taxon>Bacillariophycidae</taxon>
        <taxon>Naviculales</taxon>
        <taxon>Naviculaceae</taxon>
        <taxon>Craspedostauros</taxon>
    </lineage>
</organism>
<feature type="chain" id="PRO_5031569485" evidence="2">
    <location>
        <begin position="22"/>
        <end position="113"/>
    </location>
</feature>
<accession>A0A7S0F6L6</accession>
<dbReference type="EMBL" id="HBEF01022843">
    <property type="protein sequence ID" value="CAD8341994.1"/>
    <property type="molecule type" value="Transcribed_RNA"/>
</dbReference>
<evidence type="ECO:0000313" key="3">
    <source>
        <dbReference type="EMBL" id="CAD8341994.1"/>
    </source>
</evidence>
<feature type="region of interest" description="Disordered" evidence="1">
    <location>
        <begin position="82"/>
        <end position="113"/>
    </location>
</feature>
<dbReference type="AlphaFoldDB" id="A0A7S0F6L6"/>
<sequence>MAGAAVAGGVAGLLVAGPALAVVAAGGAALAVTSKSKTGDVARAGGDAVAATGDRLKKIDQKHHIVEKTGKGLTKGLKWVERRMTPRNSGNNNTQQQQQFGNSHNNAGSAPSY</sequence>
<gene>
    <name evidence="3" type="ORF">CAUS1442_LOCUS14129</name>
</gene>
<evidence type="ECO:0000256" key="2">
    <source>
        <dbReference type="SAM" id="SignalP"/>
    </source>
</evidence>